<keyword evidence="3 7" id="KW-0812">Transmembrane</keyword>
<reference evidence="8 9" key="1">
    <citation type="journal article" date="2019" name="Nat. Plants">
        <title>Stout camphor tree genome fills gaps in understanding of flowering plant genome evolution.</title>
        <authorList>
            <person name="Chaw S.M."/>
            <person name="Liu Y.C."/>
            <person name="Wu Y.W."/>
            <person name="Wang H.Y."/>
            <person name="Lin C.I."/>
            <person name="Wu C.S."/>
            <person name="Ke H.M."/>
            <person name="Chang L.Y."/>
            <person name="Hsu C.Y."/>
            <person name="Yang H.T."/>
            <person name="Sudianto E."/>
            <person name="Hsu M.H."/>
            <person name="Wu K.P."/>
            <person name="Wang L.N."/>
            <person name="Leebens-Mack J.H."/>
            <person name="Tsai I.J."/>
        </authorList>
    </citation>
    <scope>NUCLEOTIDE SEQUENCE [LARGE SCALE GENOMIC DNA]</scope>
    <source>
        <strain evidence="9">cv. Chaw 1501</strain>
        <tissue evidence="8">Young leaves</tissue>
    </source>
</reference>
<dbReference type="Pfam" id="PF00860">
    <property type="entry name" value="Xan_ur_permease"/>
    <property type="match status" value="1"/>
</dbReference>
<dbReference type="STRING" id="337451.A0A3S3MI36"/>
<comment type="caution">
    <text evidence="8">The sequence shown here is derived from an EMBL/GenBank/DDBJ whole genome shotgun (WGS) entry which is preliminary data.</text>
</comment>
<feature type="transmembrane region" description="Helical" evidence="7">
    <location>
        <begin position="437"/>
        <end position="454"/>
    </location>
</feature>
<gene>
    <name evidence="8" type="ORF">CKAN_00246300</name>
</gene>
<dbReference type="GO" id="GO:0022857">
    <property type="term" value="F:transmembrane transporter activity"/>
    <property type="evidence" value="ECO:0007669"/>
    <property type="project" value="InterPro"/>
</dbReference>
<dbReference type="InterPro" id="IPR006043">
    <property type="entry name" value="NCS2"/>
</dbReference>
<feature type="transmembrane region" description="Helical" evidence="7">
    <location>
        <begin position="172"/>
        <end position="193"/>
    </location>
</feature>
<dbReference type="Proteomes" id="UP000283530">
    <property type="component" value="Unassembled WGS sequence"/>
</dbReference>
<dbReference type="EMBL" id="QPKB01000001">
    <property type="protein sequence ID" value="RWR74148.1"/>
    <property type="molecule type" value="Genomic_DNA"/>
</dbReference>
<organism evidence="8 9">
    <name type="scientific">Cinnamomum micranthum f. kanehirae</name>
    <dbReference type="NCBI Taxonomy" id="337451"/>
    <lineage>
        <taxon>Eukaryota</taxon>
        <taxon>Viridiplantae</taxon>
        <taxon>Streptophyta</taxon>
        <taxon>Embryophyta</taxon>
        <taxon>Tracheophyta</taxon>
        <taxon>Spermatophyta</taxon>
        <taxon>Magnoliopsida</taxon>
        <taxon>Magnoliidae</taxon>
        <taxon>Laurales</taxon>
        <taxon>Lauraceae</taxon>
        <taxon>Cinnamomum</taxon>
    </lineage>
</organism>
<feature type="transmembrane region" description="Helical" evidence="7">
    <location>
        <begin position="111"/>
        <end position="127"/>
    </location>
</feature>
<comment type="similarity">
    <text evidence="2">Belongs to the nucleobase:cation symporter-2 (NCS2) (TC 2.A.40) family.</text>
</comment>
<keyword evidence="5 7" id="KW-0472">Membrane</keyword>
<evidence type="ECO:0000313" key="8">
    <source>
        <dbReference type="EMBL" id="RWR74148.1"/>
    </source>
</evidence>
<evidence type="ECO:0000313" key="9">
    <source>
        <dbReference type="Proteomes" id="UP000283530"/>
    </source>
</evidence>
<dbReference type="OrthoDB" id="1641903at2759"/>
<proteinExistence type="inferred from homology"/>
<feature type="transmembrane region" description="Helical" evidence="7">
    <location>
        <begin position="148"/>
        <end position="166"/>
    </location>
</feature>
<dbReference type="AlphaFoldDB" id="A0A3S3MI36"/>
<feature type="transmembrane region" description="Helical" evidence="7">
    <location>
        <begin position="378"/>
        <end position="400"/>
    </location>
</feature>
<dbReference type="GO" id="GO:0016020">
    <property type="term" value="C:membrane"/>
    <property type="evidence" value="ECO:0007669"/>
    <property type="project" value="UniProtKB-SubCell"/>
</dbReference>
<dbReference type="PANTHER" id="PTHR11119">
    <property type="entry name" value="XANTHINE-URACIL / VITAMIN C PERMEASE FAMILY MEMBER"/>
    <property type="match status" value="1"/>
</dbReference>
<feature type="transmembrane region" description="Helical" evidence="7">
    <location>
        <begin position="56"/>
        <end position="75"/>
    </location>
</feature>
<sequence length="549" mass="60268">MVETNPPAQAAPPRAPAGGPSFAPIGPVHPPSEQLRHVQFCIDSRPSWRETVMLAFEHYIVMLGSIVILSTLLVPQMGGNNRDKARVIQTLLFMSGLNTLLQTFVGSRLPTVMNASFAFLIPVMSIIRDFAQRPFADEHERFVHTMRAIQGALIVSSFLNIIIGYSRAWGKYTRLCSPVVIVPVVCVVGLGLFERGFPEVGKCVEIGLPMLILLVICQQYLKNIHKRTESLLEKFGLLFCIMIIWSFAVVLTVAGAYNNVSEKTKQHCRTDRSNLMSSAPWIKIPYPFQWGPPIFSASHVFGMMGATLVSAAESTGAYYAAARLAGATPPPAHVLTRSIGLQGIGMLLEGIFGAAIGSTVSVENVGLIGLTRVGSRRVVQISTAFMIFFAIFGKFGAFFASIPFPIFAAIYCVLFGIVAAVGISFTQFTNHNSMRNLYILGLSLFLGISIPQYFKDFSASAGHGPFKTNAGWFNEILNSIFSSTPTVALLVGTLLDNTLDAVHSSADRGLAWWVPFQHRKGDTRSEECYGYPIRIHEHIPSRFLPRRFL</sequence>
<feature type="transmembrane region" description="Helical" evidence="7">
    <location>
        <begin position="406"/>
        <end position="425"/>
    </location>
</feature>
<comment type="subcellular location">
    <subcellularLocation>
        <location evidence="1">Membrane</location>
        <topology evidence="1">Multi-pass membrane protein</topology>
    </subcellularLocation>
</comment>
<feature type="region of interest" description="Disordered" evidence="6">
    <location>
        <begin position="1"/>
        <end position="28"/>
    </location>
</feature>
<dbReference type="NCBIfam" id="NF037981">
    <property type="entry name" value="NCS2_1"/>
    <property type="match status" value="1"/>
</dbReference>
<keyword evidence="9" id="KW-1185">Reference proteome</keyword>
<evidence type="ECO:0000256" key="7">
    <source>
        <dbReference type="SAM" id="Phobius"/>
    </source>
</evidence>
<evidence type="ECO:0000256" key="6">
    <source>
        <dbReference type="SAM" id="MobiDB-lite"/>
    </source>
</evidence>
<evidence type="ECO:0000256" key="3">
    <source>
        <dbReference type="ARBA" id="ARBA00022692"/>
    </source>
</evidence>
<evidence type="ECO:0000256" key="5">
    <source>
        <dbReference type="ARBA" id="ARBA00023136"/>
    </source>
</evidence>
<protein>
    <submittedName>
        <fullName evidence="8">Nucleobase-ascorbate transporter 3</fullName>
    </submittedName>
</protein>
<name>A0A3S3MI36_9MAGN</name>
<feature type="transmembrane region" description="Helical" evidence="7">
    <location>
        <begin position="236"/>
        <end position="257"/>
    </location>
</feature>
<evidence type="ECO:0000256" key="2">
    <source>
        <dbReference type="ARBA" id="ARBA00008821"/>
    </source>
</evidence>
<evidence type="ECO:0000256" key="4">
    <source>
        <dbReference type="ARBA" id="ARBA00022989"/>
    </source>
</evidence>
<evidence type="ECO:0000256" key="1">
    <source>
        <dbReference type="ARBA" id="ARBA00004141"/>
    </source>
</evidence>
<keyword evidence="4 7" id="KW-1133">Transmembrane helix</keyword>
<accession>A0A3S3MI36</accession>